<dbReference type="Pfam" id="PF13963">
    <property type="entry name" value="Transpos_assoc"/>
    <property type="match status" value="1"/>
</dbReference>
<accession>A0A834XEU9</accession>
<evidence type="ECO:0000313" key="2">
    <source>
        <dbReference type="EMBL" id="KAF7841963.1"/>
    </source>
</evidence>
<evidence type="ECO:0000259" key="1">
    <source>
        <dbReference type="Pfam" id="PF13963"/>
    </source>
</evidence>
<dbReference type="InterPro" id="IPR029480">
    <property type="entry name" value="Transpos_assoc"/>
</dbReference>
<comment type="caution">
    <text evidence="2">The sequence shown here is derived from an EMBL/GenBank/DDBJ whole genome shotgun (WGS) entry which is preliminary data.</text>
</comment>
<sequence>MDKSWITKPRNTLEYAIGLEKFLDFAFLRASSNGRIKCPCSSCGFRKMESRDVVYEHLMRRQFPSGYTLWLCHGETRIEEYEEAYDVAYDNFVSQNNLPSQDSMQDMIHDAFGIDEVEMIVPEENQRQNLSSLIPNDIESIPLALARHDDEDVIE</sequence>
<dbReference type="Proteomes" id="UP000634136">
    <property type="component" value="Unassembled WGS sequence"/>
</dbReference>
<proteinExistence type="predicted"/>
<reference evidence="2" key="1">
    <citation type="submission" date="2020-09" db="EMBL/GenBank/DDBJ databases">
        <title>Genome-Enabled Discovery of Anthraquinone Biosynthesis in Senna tora.</title>
        <authorList>
            <person name="Kang S.-H."/>
            <person name="Pandey R.P."/>
            <person name="Lee C.-M."/>
            <person name="Sim J.-S."/>
            <person name="Jeong J.-T."/>
            <person name="Choi B.-S."/>
            <person name="Jung M."/>
            <person name="Ginzburg D."/>
            <person name="Zhao K."/>
            <person name="Won S.Y."/>
            <person name="Oh T.-J."/>
            <person name="Yu Y."/>
            <person name="Kim N.-H."/>
            <person name="Lee O.R."/>
            <person name="Lee T.-H."/>
            <person name="Bashyal P."/>
            <person name="Kim T.-S."/>
            <person name="Lee W.-H."/>
            <person name="Kawkins C."/>
            <person name="Kim C.-K."/>
            <person name="Kim J.S."/>
            <person name="Ahn B.O."/>
            <person name="Rhee S.Y."/>
            <person name="Sohng J.K."/>
        </authorList>
    </citation>
    <scope>NUCLEOTIDE SEQUENCE</scope>
    <source>
        <tissue evidence="2">Leaf</tissue>
    </source>
</reference>
<name>A0A834XEU9_9FABA</name>
<protein>
    <recommendedName>
        <fullName evidence="1">Transposase-associated domain-containing protein</fullName>
    </recommendedName>
</protein>
<feature type="domain" description="Transposase-associated" evidence="1">
    <location>
        <begin position="3"/>
        <end position="75"/>
    </location>
</feature>
<dbReference type="AlphaFoldDB" id="A0A834XEU9"/>
<dbReference type="EMBL" id="JAAIUW010000002">
    <property type="protein sequence ID" value="KAF7841963.1"/>
    <property type="molecule type" value="Genomic_DNA"/>
</dbReference>
<evidence type="ECO:0000313" key="3">
    <source>
        <dbReference type="Proteomes" id="UP000634136"/>
    </source>
</evidence>
<gene>
    <name evidence="2" type="ORF">G2W53_004261</name>
</gene>
<organism evidence="2 3">
    <name type="scientific">Senna tora</name>
    <dbReference type="NCBI Taxonomy" id="362788"/>
    <lineage>
        <taxon>Eukaryota</taxon>
        <taxon>Viridiplantae</taxon>
        <taxon>Streptophyta</taxon>
        <taxon>Embryophyta</taxon>
        <taxon>Tracheophyta</taxon>
        <taxon>Spermatophyta</taxon>
        <taxon>Magnoliopsida</taxon>
        <taxon>eudicotyledons</taxon>
        <taxon>Gunneridae</taxon>
        <taxon>Pentapetalae</taxon>
        <taxon>rosids</taxon>
        <taxon>fabids</taxon>
        <taxon>Fabales</taxon>
        <taxon>Fabaceae</taxon>
        <taxon>Caesalpinioideae</taxon>
        <taxon>Cassia clade</taxon>
        <taxon>Senna</taxon>
    </lineage>
</organism>
<keyword evidence="3" id="KW-1185">Reference proteome</keyword>
<dbReference type="OrthoDB" id="1431713at2759"/>